<organism evidence="2 3">
    <name type="scientific">Peredibacter starrii</name>
    <dbReference type="NCBI Taxonomy" id="28202"/>
    <lineage>
        <taxon>Bacteria</taxon>
        <taxon>Pseudomonadati</taxon>
        <taxon>Bdellovibrionota</taxon>
        <taxon>Bacteriovoracia</taxon>
        <taxon>Bacteriovoracales</taxon>
        <taxon>Bacteriovoracaceae</taxon>
        <taxon>Peredibacter</taxon>
    </lineage>
</organism>
<accession>A0AAX4HSB0</accession>
<dbReference type="KEGG" id="psti:SOO65_05775"/>
<keyword evidence="3" id="KW-1185">Reference proteome</keyword>
<evidence type="ECO:0000313" key="3">
    <source>
        <dbReference type="Proteomes" id="UP001324634"/>
    </source>
</evidence>
<keyword evidence="1" id="KW-0732">Signal</keyword>
<evidence type="ECO:0000313" key="2">
    <source>
        <dbReference type="EMBL" id="WPU66250.1"/>
    </source>
</evidence>
<reference evidence="2 3" key="1">
    <citation type="submission" date="2023-11" db="EMBL/GenBank/DDBJ databases">
        <title>Peredibacter starrii A3.12.</title>
        <authorList>
            <person name="Mitchell R.J."/>
        </authorList>
    </citation>
    <scope>NUCLEOTIDE SEQUENCE [LARGE SCALE GENOMIC DNA]</scope>
    <source>
        <strain evidence="2 3">A3.12</strain>
    </source>
</reference>
<gene>
    <name evidence="2" type="ORF">SOO65_05775</name>
</gene>
<dbReference type="RefSeq" id="WP_321398272.1">
    <property type="nucleotide sequence ID" value="NZ_CP139487.1"/>
</dbReference>
<sequence length="144" mass="16127">MKSLILLSLLAISTSAFSYYNPFEGVPAEICPGMKVDQRKVMAVCDHFRAERVLSARVGRPLSPQELKLNRSKLLSPSELGIIPDADTTVLFSYVRYVLNDRNLEVGMITIDGWKNNETGEVGRVDTRYTNQGQVISIQLLPLR</sequence>
<feature type="chain" id="PRO_5043679775" evidence="1">
    <location>
        <begin position="19"/>
        <end position="144"/>
    </location>
</feature>
<protein>
    <submittedName>
        <fullName evidence="2">Uncharacterized protein</fullName>
    </submittedName>
</protein>
<dbReference type="EMBL" id="CP139487">
    <property type="protein sequence ID" value="WPU66250.1"/>
    <property type="molecule type" value="Genomic_DNA"/>
</dbReference>
<feature type="signal peptide" evidence="1">
    <location>
        <begin position="1"/>
        <end position="18"/>
    </location>
</feature>
<dbReference type="AlphaFoldDB" id="A0AAX4HSB0"/>
<evidence type="ECO:0000256" key="1">
    <source>
        <dbReference type="SAM" id="SignalP"/>
    </source>
</evidence>
<proteinExistence type="predicted"/>
<dbReference type="Proteomes" id="UP001324634">
    <property type="component" value="Chromosome"/>
</dbReference>
<name>A0AAX4HSB0_9BACT</name>